<dbReference type="InterPro" id="IPR012340">
    <property type="entry name" value="NA-bd_OB-fold"/>
</dbReference>
<dbReference type="AlphaFoldDB" id="A0AA35YHS5"/>
<evidence type="ECO:0000256" key="6">
    <source>
        <dbReference type="ARBA" id="ARBA00068272"/>
    </source>
</evidence>
<evidence type="ECO:0000256" key="4">
    <source>
        <dbReference type="ARBA" id="ARBA00022540"/>
    </source>
</evidence>
<dbReference type="PANTHER" id="PTHR33370:SF4">
    <property type="entry name" value="S1-LIKE DOMAIN-CONTAINING PROTEIN"/>
    <property type="match status" value="1"/>
</dbReference>
<dbReference type="HAMAP" id="MF_00075">
    <property type="entry name" value="IF_1"/>
    <property type="match status" value="1"/>
</dbReference>
<dbReference type="GO" id="GO:0003723">
    <property type="term" value="F:RNA binding"/>
    <property type="evidence" value="ECO:0007669"/>
    <property type="project" value="InterPro"/>
</dbReference>
<evidence type="ECO:0000313" key="11">
    <source>
        <dbReference type="Proteomes" id="UP001177003"/>
    </source>
</evidence>
<dbReference type="NCBIfam" id="TIGR00008">
    <property type="entry name" value="infA"/>
    <property type="match status" value="1"/>
</dbReference>
<feature type="region of interest" description="Disordered" evidence="8">
    <location>
        <begin position="271"/>
        <end position="305"/>
    </location>
</feature>
<evidence type="ECO:0000256" key="2">
    <source>
        <dbReference type="ARBA" id="ARBA00010939"/>
    </source>
</evidence>
<dbReference type="PANTHER" id="PTHR33370">
    <property type="entry name" value="TRANSLATION INITIATION FACTOR IF-1, CHLOROPLASTIC"/>
    <property type="match status" value="1"/>
</dbReference>
<name>A0AA35YHS5_LACSI</name>
<dbReference type="Pfam" id="PF01176">
    <property type="entry name" value="eIF-1a"/>
    <property type="match status" value="1"/>
</dbReference>
<comment type="similarity">
    <text evidence="2">Belongs to the IF-1 family.</text>
</comment>
<dbReference type="FunFam" id="2.40.50.140:FF:000002">
    <property type="entry name" value="Translation initiation factor IF-1"/>
    <property type="match status" value="1"/>
</dbReference>
<dbReference type="GO" id="GO:0003743">
    <property type="term" value="F:translation initiation factor activity"/>
    <property type="evidence" value="ECO:0007669"/>
    <property type="project" value="UniProtKB-UniRule"/>
</dbReference>
<dbReference type="Proteomes" id="UP001177003">
    <property type="component" value="Chromosome 2"/>
</dbReference>
<comment type="subunit">
    <text evidence="3">Component of the 30S ribosomal translation pre-initiation complex which assembles on the 30S ribosome in the order IF-2 and IF-3, IF-1 and N-formylmethionyl-tRNA(fMet); mRNA recruitment can occur at any time during PIC assembly.</text>
</comment>
<proteinExistence type="inferred from homology"/>
<sequence length="305" mass="32852">MASTTFGTCSWLLLWNTISRPQLRSSCLGFLPCAPNPSRLPIVRAEASSNDKGTFGLGKSKSKPSDSGEQKWVAKGLITESLPNGMFWVRLENGDMVLGYVSGKIRRNSIRMLPGDKVKIEVSRYDSTRGRIVYRIGVLRKWLIMATWNDIHPLQLLPELGLCCSTISITIVDSFHPVYLAGLTGRVFVDLVDMGMDSTIQDPESYWSESGDSPIAISLSVVMIYGPLAWPRAGALLPALSGVPLSALLGIPFPVLLRTLLSARPDAPLPGDPLSASPGARPLSLPRACPPTPASTSARPCPAPC</sequence>
<evidence type="ECO:0000256" key="5">
    <source>
        <dbReference type="ARBA" id="ARBA00022917"/>
    </source>
</evidence>
<evidence type="ECO:0000313" key="10">
    <source>
        <dbReference type="EMBL" id="CAI9274186.1"/>
    </source>
</evidence>
<keyword evidence="11" id="KW-1185">Reference proteome</keyword>
<evidence type="ECO:0000256" key="3">
    <source>
        <dbReference type="ARBA" id="ARBA00011599"/>
    </source>
</evidence>
<dbReference type="GO" id="GO:0043022">
    <property type="term" value="F:ribosome binding"/>
    <property type="evidence" value="ECO:0007669"/>
    <property type="project" value="TreeGrafter"/>
</dbReference>
<dbReference type="PROSITE" id="PS50832">
    <property type="entry name" value="S1_IF1_TYPE"/>
    <property type="match status" value="1"/>
</dbReference>
<feature type="domain" description="S1-like" evidence="9">
    <location>
        <begin position="76"/>
        <end position="137"/>
    </location>
</feature>
<protein>
    <recommendedName>
        <fullName evidence="6">Translation initiation factor IF-1, chloroplastic</fullName>
    </recommendedName>
</protein>
<dbReference type="GO" id="GO:0005829">
    <property type="term" value="C:cytosol"/>
    <property type="evidence" value="ECO:0007669"/>
    <property type="project" value="TreeGrafter"/>
</dbReference>
<evidence type="ECO:0000259" key="9">
    <source>
        <dbReference type="PROSITE" id="PS50832"/>
    </source>
</evidence>
<evidence type="ECO:0000256" key="1">
    <source>
        <dbReference type="ARBA" id="ARBA00003935"/>
    </source>
</evidence>
<keyword evidence="5 7" id="KW-0648">Protein biosynthesis</keyword>
<gene>
    <name evidence="10" type="ORF">LSALG_LOCUS14281</name>
</gene>
<dbReference type="Gene3D" id="2.40.50.140">
    <property type="entry name" value="Nucleic acid-binding proteins"/>
    <property type="match status" value="1"/>
</dbReference>
<dbReference type="CDD" id="cd04451">
    <property type="entry name" value="S1_IF1"/>
    <property type="match status" value="1"/>
</dbReference>
<dbReference type="SUPFAM" id="SSF50249">
    <property type="entry name" value="Nucleic acid-binding proteins"/>
    <property type="match status" value="1"/>
</dbReference>
<evidence type="ECO:0000256" key="8">
    <source>
        <dbReference type="SAM" id="MobiDB-lite"/>
    </source>
</evidence>
<comment type="function">
    <text evidence="1">One of the essential components for the initiation of protein synthesis. Stabilizes the binding of IF-2 and IF-3 on the 30S subunit to which N-formylmethionyl-tRNA(fMet) subsequently binds. Helps modulate mRNA selection, yielding the 30S pre-initiation complex (PIC). Upon addition of the 50S ribosomal subunit IF-1, IF-2 and IF-3 are released leaving the mature 70S translation initiation complex.</text>
</comment>
<dbReference type="InterPro" id="IPR004368">
    <property type="entry name" value="TIF_IF1"/>
</dbReference>
<dbReference type="InterPro" id="IPR006196">
    <property type="entry name" value="RNA-binding_domain_S1_IF1"/>
</dbReference>
<accession>A0AA35YHS5</accession>
<reference evidence="10" key="1">
    <citation type="submission" date="2023-04" db="EMBL/GenBank/DDBJ databases">
        <authorList>
            <person name="Vijverberg K."/>
            <person name="Xiong W."/>
            <person name="Schranz E."/>
        </authorList>
    </citation>
    <scope>NUCLEOTIDE SEQUENCE</scope>
</reference>
<keyword evidence="4 7" id="KW-0396">Initiation factor</keyword>
<dbReference type="EMBL" id="OX465078">
    <property type="protein sequence ID" value="CAI9274186.1"/>
    <property type="molecule type" value="Genomic_DNA"/>
</dbReference>
<organism evidence="10 11">
    <name type="scientific">Lactuca saligna</name>
    <name type="common">Willowleaf lettuce</name>
    <dbReference type="NCBI Taxonomy" id="75948"/>
    <lineage>
        <taxon>Eukaryota</taxon>
        <taxon>Viridiplantae</taxon>
        <taxon>Streptophyta</taxon>
        <taxon>Embryophyta</taxon>
        <taxon>Tracheophyta</taxon>
        <taxon>Spermatophyta</taxon>
        <taxon>Magnoliopsida</taxon>
        <taxon>eudicotyledons</taxon>
        <taxon>Gunneridae</taxon>
        <taxon>Pentapetalae</taxon>
        <taxon>asterids</taxon>
        <taxon>campanulids</taxon>
        <taxon>Asterales</taxon>
        <taxon>Asteraceae</taxon>
        <taxon>Cichorioideae</taxon>
        <taxon>Cichorieae</taxon>
        <taxon>Lactucinae</taxon>
        <taxon>Lactuca</taxon>
    </lineage>
</organism>
<evidence type="ECO:0000256" key="7">
    <source>
        <dbReference type="PROSITE-ProRule" id="PRU00181"/>
    </source>
</evidence>